<reference evidence="17" key="1">
    <citation type="submission" date="2020-06" db="EMBL/GenBank/DDBJ databases">
        <title>Unique genomic features of the anaerobic methanotrophic archaea.</title>
        <authorList>
            <person name="Chadwick G.L."/>
            <person name="Skennerton C.T."/>
            <person name="Laso-Perez R."/>
            <person name="Leu A.O."/>
            <person name="Speth D.R."/>
            <person name="Yu H."/>
            <person name="Morgan-Lang C."/>
            <person name="Hatzenpichler R."/>
            <person name="Goudeau D."/>
            <person name="Malmstrom R."/>
            <person name="Brazelton W.J."/>
            <person name="Woyke T."/>
            <person name="Hallam S.J."/>
            <person name="Tyson G.W."/>
            <person name="Wegener G."/>
            <person name="Boetius A."/>
            <person name="Orphan V."/>
        </authorList>
    </citation>
    <scope>NUCLEOTIDE SEQUENCE</scope>
</reference>
<keyword evidence="4" id="KW-0285">Flavoprotein</keyword>
<evidence type="ECO:0000256" key="6">
    <source>
        <dbReference type="ARBA" id="ARBA00022793"/>
    </source>
</evidence>
<dbReference type="Pfam" id="PF20695">
    <property type="entry name" value="UbiD_N"/>
    <property type="match status" value="1"/>
</dbReference>
<comment type="function">
    <text evidence="10">Catalyzes the conversion of trans-anhydromevalonate 5-phosphate (tAHMP) into isopentenyl phosphate. Involved in the archaeal mevalonate (MVA) pathway, which provides fundamental precursors for isoprenoid biosynthesis, such as isopentenyl diphosphate (IPP) and dimethylallyl diphosphate (DMAPP).</text>
</comment>
<evidence type="ECO:0000256" key="7">
    <source>
        <dbReference type="ARBA" id="ARBA00023211"/>
    </source>
</evidence>
<evidence type="ECO:0000256" key="11">
    <source>
        <dbReference type="ARBA" id="ARBA00049727"/>
    </source>
</evidence>
<organism evidence="17">
    <name type="scientific">Candidatus Methanophaga sp. ANME-1 ERB7</name>
    <dbReference type="NCBI Taxonomy" id="2759913"/>
    <lineage>
        <taxon>Archaea</taxon>
        <taxon>Methanobacteriati</taxon>
        <taxon>Methanobacteriota</taxon>
        <taxon>Stenosarchaea group</taxon>
        <taxon>Methanomicrobia</taxon>
        <taxon>Candidatus Methanophagales</taxon>
        <taxon>Candidatus Methanophagaceae</taxon>
        <taxon>Candidatus Methanophaga</taxon>
    </lineage>
</organism>
<comment type="catalytic activity">
    <reaction evidence="9">
        <text>(2E)-3-methyl-5-phosphooxypent-2-enoate + H(+) = isopentenyl phosphate + CO2</text>
        <dbReference type="Rhea" id="RHEA:78971"/>
        <dbReference type="ChEBI" id="CHEBI:15378"/>
        <dbReference type="ChEBI" id="CHEBI:16526"/>
        <dbReference type="ChEBI" id="CHEBI:65078"/>
        <dbReference type="ChEBI" id="CHEBI:229665"/>
        <dbReference type="EC" id="4.1.1.126"/>
    </reaction>
    <physiologicalReaction direction="left-to-right" evidence="9">
        <dbReference type="Rhea" id="RHEA:78972"/>
    </physiologicalReaction>
</comment>
<dbReference type="PANTHER" id="PTHR30108:SF21">
    <property type="entry name" value="4-HYDROXYBENZOATE DECARBOXYLASE"/>
    <property type="match status" value="1"/>
</dbReference>
<evidence type="ECO:0000256" key="1">
    <source>
        <dbReference type="ARBA" id="ARBA00001936"/>
    </source>
</evidence>
<dbReference type="EC" id="4.1.1.126" evidence="11"/>
<dbReference type="InterPro" id="IPR002830">
    <property type="entry name" value="UbiD"/>
</dbReference>
<keyword evidence="5" id="KW-0288">FMN</keyword>
<proteinExistence type="inferred from homology"/>
<accession>A0A7G9ZAF8</accession>
<protein>
    <recommendedName>
        <fullName evidence="12">Anhydromevalonate phosphate decarboxylase</fullName>
        <ecNumber evidence="11">4.1.1.126</ecNumber>
    </recommendedName>
</protein>
<dbReference type="Pfam" id="PF01977">
    <property type="entry name" value="UbiD"/>
    <property type="match status" value="1"/>
</dbReference>
<dbReference type="SUPFAM" id="SSF50475">
    <property type="entry name" value="FMN-binding split barrel"/>
    <property type="match status" value="1"/>
</dbReference>
<evidence type="ECO:0000256" key="8">
    <source>
        <dbReference type="ARBA" id="ARBA00023229"/>
    </source>
</evidence>
<evidence type="ECO:0000256" key="3">
    <source>
        <dbReference type="ARBA" id="ARBA00010021"/>
    </source>
</evidence>
<keyword evidence="8" id="KW-0414">Isoprene biosynthesis</keyword>
<gene>
    <name evidence="17" type="ORF">ALKFPMEL_00024</name>
</gene>
<dbReference type="Gene3D" id="3.40.1670.10">
    <property type="entry name" value="UbiD C-terminal domain-like"/>
    <property type="match status" value="1"/>
</dbReference>
<name>A0A7G9ZAF8_9EURY</name>
<evidence type="ECO:0000256" key="2">
    <source>
        <dbReference type="ARBA" id="ARBA00005092"/>
    </source>
</evidence>
<dbReference type="InterPro" id="IPR048304">
    <property type="entry name" value="UbiD_Rift_dom"/>
</dbReference>
<dbReference type="EMBL" id="MT631683">
    <property type="protein sequence ID" value="QNO57242.1"/>
    <property type="molecule type" value="Genomic_DNA"/>
</dbReference>
<dbReference type="PANTHER" id="PTHR30108">
    <property type="entry name" value="3-OCTAPRENYL-4-HYDROXYBENZOATE CARBOXY-LYASE-RELATED"/>
    <property type="match status" value="1"/>
</dbReference>
<feature type="domain" description="3-octaprenyl-4-hydroxybenzoate carboxy-lyase-like Rift-related" evidence="14">
    <location>
        <begin position="95"/>
        <end position="280"/>
    </location>
</feature>
<evidence type="ECO:0000256" key="4">
    <source>
        <dbReference type="ARBA" id="ARBA00022630"/>
    </source>
</evidence>
<evidence type="ECO:0000256" key="13">
    <source>
        <dbReference type="ARBA" id="ARBA00049936"/>
    </source>
</evidence>
<feature type="domain" description="3-octaprenyl-4-hydroxybenzoate carboxy-lyase-like N-terminal" evidence="15">
    <location>
        <begin position="5"/>
        <end position="77"/>
    </location>
</feature>
<evidence type="ECO:0000259" key="15">
    <source>
        <dbReference type="Pfam" id="PF20695"/>
    </source>
</evidence>
<dbReference type="NCBIfam" id="TIGR00148">
    <property type="entry name" value="UbiD family decarboxylase"/>
    <property type="match status" value="1"/>
</dbReference>
<comment type="pathway">
    <text evidence="2">Isoprenoid biosynthesis; isopentenyl diphosphate biosynthesis via mevalonate pathway.</text>
</comment>
<keyword evidence="17" id="KW-0456">Lyase</keyword>
<keyword evidence="7" id="KW-0464">Manganese</keyword>
<evidence type="ECO:0000259" key="14">
    <source>
        <dbReference type="Pfam" id="PF01977"/>
    </source>
</evidence>
<dbReference type="GO" id="GO:0008299">
    <property type="term" value="P:isoprenoid biosynthetic process"/>
    <property type="evidence" value="ECO:0007669"/>
    <property type="project" value="UniProtKB-KW"/>
</dbReference>
<feature type="domain" description="3-octaprenyl-4-hydroxybenzoate carboxy-lyase-like C-terminal" evidence="16">
    <location>
        <begin position="286"/>
        <end position="406"/>
    </location>
</feature>
<dbReference type="InterPro" id="IPR049381">
    <property type="entry name" value="UbiD-like_C"/>
</dbReference>
<evidence type="ECO:0000256" key="9">
    <source>
        <dbReference type="ARBA" id="ARBA00049054"/>
    </source>
</evidence>
<comment type="cofactor">
    <cofactor evidence="13">
        <name>prenylated FMN</name>
        <dbReference type="ChEBI" id="CHEBI:87746"/>
    </cofactor>
</comment>
<comment type="similarity">
    <text evidence="3">Belongs to the UbiD family.</text>
</comment>
<evidence type="ECO:0000256" key="12">
    <source>
        <dbReference type="ARBA" id="ARBA00049754"/>
    </source>
</evidence>
<keyword evidence="6" id="KW-0210">Decarboxylase</keyword>
<evidence type="ECO:0000313" key="17">
    <source>
        <dbReference type="EMBL" id="QNO57242.1"/>
    </source>
</evidence>
<dbReference type="AlphaFoldDB" id="A0A7G9ZAF8"/>
<evidence type="ECO:0000256" key="10">
    <source>
        <dbReference type="ARBA" id="ARBA00049583"/>
    </source>
</evidence>
<comment type="cofactor">
    <cofactor evidence="1">
        <name>Mn(2+)</name>
        <dbReference type="ChEBI" id="CHEBI:29035"/>
    </cofactor>
</comment>
<evidence type="ECO:0000259" key="16">
    <source>
        <dbReference type="Pfam" id="PF20696"/>
    </source>
</evidence>
<dbReference type="GO" id="GO:0005737">
    <property type="term" value="C:cytoplasm"/>
    <property type="evidence" value="ECO:0007669"/>
    <property type="project" value="TreeGrafter"/>
</dbReference>
<sequence length="428" mass="46764">MRQFIDKLAREGKVIEIGEAVSSKYELASICAAHEQKGQPVLFHAVDGSHKVIMNLVGGRNTLAELLGTTTANTVQFMAKIPEGGEGGTVNIVADSPTKEVVKEPDLGELPILTYFSRDGGAYITAGVVVAELDGVRNASFHRMMVLDDKRLAARLVPSRHLYMMHREAIERGEKLKVGIAIGVDPLILLAAGTRVPPGKEFEYASALKSEPIELFKLDNGVAIPHAEIAFEGFIGNERAKEGPFLDITGTYDKIRSEPVITLTRMYHKRDPIYHAILPSGAEHKLLMGVPYEPLIFRAVERMARVKNVFLTDGGCCYLHAVVQIKKGKEGEAKNAVIAAFAAHPSLKRVVVVDDDIDIFNPDDVEYAIATRVRWDEDVVLIPKAKGSSLDPSTLNGLTTKLGIDATKVLGEEERYERVVTAQSSVDT</sequence>
<dbReference type="SUPFAM" id="SSF143968">
    <property type="entry name" value="UbiD C-terminal domain-like"/>
    <property type="match status" value="1"/>
</dbReference>
<dbReference type="GO" id="GO:0016831">
    <property type="term" value="F:carboxy-lyase activity"/>
    <property type="evidence" value="ECO:0007669"/>
    <property type="project" value="UniProtKB-KW"/>
</dbReference>
<dbReference type="InterPro" id="IPR049383">
    <property type="entry name" value="UbiD-like_N"/>
</dbReference>
<dbReference type="Pfam" id="PF20696">
    <property type="entry name" value="UbiD_C"/>
    <property type="match status" value="1"/>
</dbReference>
<evidence type="ECO:0000256" key="5">
    <source>
        <dbReference type="ARBA" id="ARBA00022643"/>
    </source>
</evidence>
<dbReference type="FunFam" id="3.40.1670.10:FF:000003">
    <property type="entry name" value="Phenolic acid decarboxylase"/>
    <property type="match status" value="1"/>
</dbReference>